<dbReference type="EMBL" id="MHPU01000039">
    <property type="protein sequence ID" value="OGZ87672.1"/>
    <property type="molecule type" value="Genomic_DNA"/>
</dbReference>
<gene>
    <name evidence="1" type="ORF">A2561_03170</name>
</gene>
<reference evidence="1 2" key="1">
    <citation type="journal article" date="2016" name="Nat. Commun.">
        <title>Thousands of microbial genomes shed light on interconnected biogeochemical processes in an aquifer system.</title>
        <authorList>
            <person name="Anantharaman K."/>
            <person name="Brown C.T."/>
            <person name="Hug L.A."/>
            <person name="Sharon I."/>
            <person name="Castelle C.J."/>
            <person name="Probst A.J."/>
            <person name="Thomas B.C."/>
            <person name="Singh A."/>
            <person name="Wilkins M.J."/>
            <person name="Karaoz U."/>
            <person name="Brodie E.L."/>
            <person name="Williams K.H."/>
            <person name="Hubbard S.S."/>
            <person name="Banfield J.F."/>
        </authorList>
    </citation>
    <scope>NUCLEOTIDE SEQUENCE [LARGE SCALE GENOMIC DNA]</scope>
</reference>
<accession>A0A1G2JKT2</accession>
<comment type="caution">
    <text evidence="1">The sequence shown here is derived from an EMBL/GenBank/DDBJ whole genome shotgun (WGS) entry which is preliminary data.</text>
</comment>
<evidence type="ECO:0000313" key="1">
    <source>
        <dbReference type="EMBL" id="OGZ87672.1"/>
    </source>
</evidence>
<dbReference type="Proteomes" id="UP000178935">
    <property type="component" value="Unassembled WGS sequence"/>
</dbReference>
<protein>
    <submittedName>
        <fullName evidence="1">Uncharacterized protein</fullName>
    </submittedName>
</protein>
<evidence type="ECO:0000313" key="2">
    <source>
        <dbReference type="Proteomes" id="UP000178935"/>
    </source>
</evidence>
<proteinExistence type="predicted"/>
<sequence>MGDLWFGFIFLGKTTVVAERMVSVDIVERTSKSVRVANRHAPVIRGLHLLYRAVGESKFCG</sequence>
<name>A0A1G2JKT2_9BACT</name>
<organism evidence="1 2">
    <name type="scientific">Candidatus Staskawiczbacteria bacterium RIFOXYD1_FULL_32_13</name>
    <dbReference type="NCBI Taxonomy" id="1802234"/>
    <lineage>
        <taxon>Bacteria</taxon>
        <taxon>Candidatus Staskawicziibacteriota</taxon>
    </lineage>
</organism>
<dbReference type="AlphaFoldDB" id="A0A1G2JKT2"/>